<evidence type="ECO:0000313" key="2">
    <source>
        <dbReference type="Proteomes" id="UP000000600"/>
    </source>
</evidence>
<sequence length="80" mass="9358">MGNNYKQIISLTELACLKFTKVRLQIPNQYTLTNQYVVQYFQNFCDQYKDHMKPLIPSIGTQNIPTDKIDSYISYMVLTA</sequence>
<gene>
    <name evidence="1" type="ORF">GSPATT00011630001</name>
</gene>
<protein>
    <submittedName>
        <fullName evidence="1">Uncharacterized protein</fullName>
    </submittedName>
</protein>
<proteinExistence type="predicted"/>
<dbReference type="HOGENOM" id="CLU_2594958_0_0_1"/>
<keyword evidence="2" id="KW-1185">Reference proteome</keyword>
<organism evidence="1 2">
    <name type="scientific">Paramecium tetraurelia</name>
    <dbReference type="NCBI Taxonomy" id="5888"/>
    <lineage>
        <taxon>Eukaryota</taxon>
        <taxon>Sar</taxon>
        <taxon>Alveolata</taxon>
        <taxon>Ciliophora</taxon>
        <taxon>Intramacronucleata</taxon>
        <taxon>Oligohymenophorea</taxon>
        <taxon>Peniculida</taxon>
        <taxon>Parameciidae</taxon>
        <taxon>Paramecium</taxon>
    </lineage>
</organism>
<dbReference type="RefSeq" id="XP_001443426.1">
    <property type="nucleotide sequence ID" value="XM_001443389.1"/>
</dbReference>
<dbReference type="GeneID" id="5029211"/>
<name>A0CZ12_PARTE</name>
<dbReference type="Proteomes" id="UP000000600">
    <property type="component" value="Unassembled WGS sequence"/>
</dbReference>
<dbReference type="KEGG" id="ptm:GSPATT00011630001"/>
<reference evidence="1 2" key="1">
    <citation type="journal article" date="2006" name="Nature">
        <title>Global trends of whole-genome duplications revealed by the ciliate Paramecium tetraurelia.</title>
        <authorList>
            <consortium name="Genoscope"/>
            <person name="Aury J.-M."/>
            <person name="Jaillon O."/>
            <person name="Duret L."/>
            <person name="Noel B."/>
            <person name="Jubin C."/>
            <person name="Porcel B.M."/>
            <person name="Segurens B."/>
            <person name="Daubin V."/>
            <person name="Anthouard V."/>
            <person name="Aiach N."/>
            <person name="Arnaiz O."/>
            <person name="Billaut A."/>
            <person name="Beisson J."/>
            <person name="Blanc I."/>
            <person name="Bouhouche K."/>
            <person name="Camara F."/>
            <person name="Duharcourt S."/>
            <person name="Guigo R."/>
            <person name="Gogendeau D."/>
            <person name="Katinka M."/>
            <person name="Keller A.-M."/>
            <person name="Kissmehl R."/>
            <person name="Klotz C."/>
            <person name="Koll F."/>
            <person name="Le Moue A."/>
            <person name="Lepere C."/>
            <person name="Malinsky S."/>
            <person name="Nowacki M."/>
            <person name="Nowak J.K."/>
            <person name="Plattner H."/>
            <person name="Poulain J."/>
            <person name="Ruiz F."/>
            <person name="Serrano V."/>
            <person name="Zagulski M."/>
            <person name="Dessen P."/>
            <person name="Betermier M."/>
            <person name="Weissenbach J."/>
            <person name="Scarpelli C."/>
            <person name="Schachter V."/>
            <person name="Sperling L."/>
            <person name="Meyer E."/>
            <person name="Cohen J."/>
            <person name="Wincker P."/>
        </authorList>
    </citation>
    <scope>NUCLEOTIDE SEQUENCE [LARGE SCALE GENOMIC DNA]</scope>
    <source>
        <strain evidence="1 2">Stock d4-2</strain>
    </source>
</reference>
<dbReference type="InParanoid" id="A0CZ12"/>
<accession>A0CZ12</accession>
<dbReference type="EMBL" id="CT868219">
    <property type="protein sequence ID" value="CAK76029.1"/>
    <property type="molecule type" value="Genomic_DNA"/>
</dbReference>
<dbReference type="AlphaFoldDB" id="A0CZ12"/>
<evidence type="ECO:0000313" key="1">
    <source>
        <dbReference type="EMBL" id="CAK76029.1"/>
    </source>
</evidence>